<evidence type="ECO:0000313" key="2">
    <source>
        <dbReference type="Proteomes" id="UP000268094"/>
    </source>
</evidence>
<evidence type="ECO:0000313" key="1">
    <source>
        <dbReference type="EMBL" id="RKG92395.1"/>
    </source>
</evidence>
<dbReference type="Proteomes" id="UP000268094">
    <property type="component" value="Unassembled WGS sequence"/>
</dbReference>
<comment type="caution">
    <text evidence="1">The sequence shown here is derived from an EMBL/GenBank/DDBJ whole genome shotgun (WGS) entry which is preliminary data.</text>
</comment>
<protein>
    <submittedName>
        <fullName evidence="1">Uncharacterized protein</fullName>
    </submittedName>
</protein>
<reference evidence="2" key="1">
    <citation type="submission" date="2018-09" db="EMBL/GenBank/DDBJ databases">
        <authorList>
            <person name="Livingstone P.G."/>
            <person name="Whitworth D.E."/>
        </authorList>
    </citation>
    <scope>NUCLEOTIDE SEQUENCE [LARGE SCALE GENOMIC DNA]</scope>
    <source>
        <strain evidence="2">CA054A</strain>
    </source>
</reference>
<accession>A0A3A8JA97</accession>
<organism evidence="1 2">
    <name type="scientific">Corallococcus terminator</name>
    <dbReference type="NCBI Taxonomy" id="2316733"/>
    <lineage>
        <taxon>Bacteria</taxon>
        <taxon>Pseudomonadati</taxon>
        <taxon>Myxococcota</taxon>
        <taxon>Myxococcia</taxon>
        <taxon>Myxococcales</taxon>
        <taxon>Cystobacterineae</taxon>
        <taxon>Myxococcaceae</taxon>
        <taxon>Corallococcus</taxon>
    </lineage>
</organism>
<name>A0A3A8JA97_9BACT</name>
<proteinExistence type="predicted"/>
<gene>
    <name evidence="1" type="ORF">D7V88_06240</name>
</gene>
<sequence>MGSTTSTRGFSVSRAWLTLRDTSPFASLTALRRLRYSPPDTLAPFTGWPVAESVTRRTTS</sequence>
<dbReference type="EMBL" id="RAVZ01000026">
    <property type="protein sequence ID" value="RKG92395.1"/>
    <property type="molecule type" value="Genomic_DNA"/>
</dbReference>
<dbReference type="AlphaFoldDB" id="A0A3A8JA97"/>
<keyword evidence="2" id="KW-1185">Reference proteome</keyword>